<accession>A0A6G7ZK80</accession>
<organism evidence="1 2">
    <name type="scientific">Sphingomonas sinipercae</name>
    <dbReference type="NCBI Taxonomy" id="2714944"/>
    <lineage>
        <taxon>Bacteria</taxon>
        <taxon>Pseudomonadati</taxon>
        <taxon>Pseudomonadota</taxon>
        <taxon>Alphaproteobacteria</taxon>
        <taxon>Sphingomonadales</taxon>
        <taxon>Sphingomonadaceae</taxon>
        <taxon>Sphingomonas</taxon>
    </lineage>
</organism>
<dbReference type="RefSeq" id="WP_166091710.1">
    <property type="nucleotide sequence ID" value="NZ_CP049871.1"/>
</dbReference>
<evidence type="ECO:0000313" key="1">
    <source>
        <dbReference type="EMBL" id="QIL01329.1"/>
    </source>
</evidence>
<dbReference type="KEGG" id="ssin:G7078_05590"/>
<proteinExistence type="predicted"/>
<dbReference type="EMBL" id="CP049871">
    <property type="protein sequence ID" value="QIL01329.1"/>
    <property type="molecule type" value="Genomic_DNA"/>
</dbReference>
<reference evidence="1 2" key="1">
    <citation type="submission" date="2020-03" db="EMBL/GenBank/DDBJ databases">
        <title>Sphingomonas sp. nov., isolated from fish.</title>
        <authorList>
            <person name="Hyun D.-W."/>
            <person name="Bae J.-W."/>
        </authorList>
    </citation>
    <scope>NUCLEOTIDE SEQUENCE [LARGE SCALE GENOMIC DNA]</scope>
    <source>
        <strain evidence="1 2">HDW15C</strain>
    </source>
</reference>
<dbReference type="AlphaFoldDB" id="A0A6G7ZK80"/>
<evidence type="ECO:0000313" key="2">
    <source>
        <dbReference type="Proteomes" id="UP000502502"/>
    </source>
</evidence>
<name>A0A6G7ZK80_9SPHN</name>
<dbReference type="Proteomes" id="UP000502502">
    <property type="component" value="Chromosome"/>
</dbReference>
<protein>
    <submittedName>
        <fullName evidence="1">Uncharacterized protein</fullName>
    </submittedName>
</protein>
<sequence length="59" mass="6810">MNDNRRIVAFGLLTQRDLDLLGPTFDRAWPVDDAPCFEDLLQALDEVDCEPREPNKQVH</sequence>
<gene>
    <name evidence="1" type="ORF">G7078_05590</name>
</gene>
<keyword evidence="2" id="KW-1185">Reference proteome</keyword>